<accession>A0ABQ7EDN8</accession>
<reference evidence="2 3" key="1">
    <citation type="journal article" date="2020" name="BMC Genomics">
        <title>Intraspecific diversification of the crop wild relative Brassica cretica Lam. using demographic model selection.</title>
        <authorList>
            <person name="Kioukis A."/>
            <person name="Michalopoulou V.A."/>
            <person name="Briers L."/>
            <person name="Pirintsos S."/>
            <person name="Studholme D.J."/>
            <person name="Pavlidis P."/>
            <person name="Sarris P.F."/>
        </authorList>
    </citation>
    <scope>NUCLEOTIDE SEQUENCE [LARGE SCALE GENOMIC DNA]</scope>
    <source>
        <strain evidence="3">cv. PFS-1207/04</strain>
    </source>
</reference>
<sequence length="74" mass="8144">MRAPGFYFSSFPSLGGELSVLYIFEYRNSPIWSSFQFFFEDFMRLVAGIMDSLLGGSSGGSCPTGPERDVLGVD</sequence>
<keyword evidence="3" id="KW-1185">Reference proteome</keyword>
<proteinExistence type="predicted"/>
<name>A0ABQ7EDN8_BRACR</name>
<dbReference type="Proteomes" id="UP000266723">
    <property type="component" value="Unassembled WGS sequence"/>
</dbReference>
<evidence type="ECO:0000313" key="3">
    <source>
        <dbReference type="Proteomes" id="UP000266723"/>
    </source>
</evidence>
<dbReference type="EMBL" id="QGKV02000299">
    <property type="protein sequence ID" value="KAF3595187.1"/>
    <property type="molecule type" value="Genomic_DNA"/>
</dbReference>
<comment type="caution">
    <text evidence="2">The sequence shown here is derived from an EMBL/GenBank/DDBJ whole genome shotgun (WGS) entry which is preliminary data.</text>
</comment>
<gene>
    <name evidence="2" type="ORF">DY000_02027212</name>
</gene>
<organism evidence="2 3">
    <name type="scientific">Brassica cretica</name>
    <name type="common">Mustard</name>
    <dbReference type="NCBI Taxonomy" id="69181"/>
    <lineage>
        <taxon>Eukaryota</taxon>
        <taxon>Viridiplantae</taxon>
        <taxon>Streptophyta</taxon>
        <taxon>Embryophyta</taxon>
        <taxon>Tracheophyta</taxon>
        <taxon>Spermatophyta</taxon>
        <taxon>Magnoliopsida</taxon>
        <taxon>eudicotyledons</taxon>
        <taxon>Gunneridae</taxon>
        <taxon>Pentapetalae</taxon>
        <taxon>rosids</taxon>
        <taxon>malvids</taxon>
        <taxon>Brassicales</taxon>
        <taxon>Brassicaceae</taxon>
        <taxon>Brassiceae</taxon>
        <taxon>Brassica</taxon>
    </lineage>
</organism>
<feature type="region of interest" description="Disordered" evidence="1">
    <location>
        <begin position="55"/>
        <end position="74"/>
    </location>
</feature>
<protein>
    <submittedName>
        <fullName evidence="2">Uncharacterized protein</fullName>
    </submittedName>
</protein>
<evidence type="ECO:0000313" key="2">
    <source>
        <dbReference type="EMBL" id="KAF3595187.1"/>
    </source>
</evidence>
<evidence type="ECO:0000256" key="1">
    <source>
        <dbReference type="SAM" id="MobiDB-lite"/>
    </source>
</evidence>